<accession>A0A4Z2F8K6</accession>
<name>A0A4Z2F8K6_9TELE</name>
<feature type="region of interest" description="Disordered" evidence="1">
    <location>
        <begin position="1"/>
        <end position="57"/>
    </location>
</feature>
<dbReference type="AlphaFoldDB" id="A0A4Z2F8K6"/>
<dbReference type="EMBL" id="SRLO01001481">
    <property type="protein sequence ID" value="TNN37487.1"/>
    <property type="molecule type" value="Genomic_DNA"/>
</dbReference>
<feature type="compositionally biased region" description="Basic and acidic residues" evidence="1">
    <location>
        <begin position="1"/>
        <end position="14"/>
    </location>
</feature>
<comment type="caution">
    <text evidence="2">The sequence shown here is derived from an EMBL/GenBank/DDBJ whole genome shotgun (WGS) entry which is preliminary data.</text>
</comment>
<gene>
    <name evidence="2" type="ORF">EYF80_052348</name>
</gene>
<feature type="region of interest" description="Disordered" evidence="1">
    <location>
        <begin position="73"/>
        <end position="93"/>
    </location>
</feature>
<reference evidence="2 3" key="1">
    <citation type="submission" date="2019-03" db="EMBL/GenBank/DDBJ databases">
        <title>First draft genome of Liparis tanakae, snailfish: a comprehensive survey of snailfish specific genes.</title>
        <authorList>
            <person name="Kim W."/>
            <person name="Song I."/>
            <person name="Jeong J.-H."/>
            <person name="Kim D."/>
            <person name="Kim S."/>
            <person name="Ryu S."/>
            <person name="Song J.Y."/>
            <person name="Lee S.K."/>
        </authorList>
    </citation>
    <scope>NUCLEOTIDE SEQUENCE [LARGE SCALE GENOMIC DNA]</scope>
    <source>
        <tissue evidence="2">Muscle</tissue>
    </source>
</reference>
<evidence type="ECO:0000313" key="3">
    <source>
        <dbReference type="Proteomes" id="UP000314294"/>
    </source>
</evidence>
<feature type="region of interest" description="Disordered" evidence="1">
    <location>
        <begin position="123"/>
        <end position="178"/>
    </location>
</feature>
<evidence type="ECO:0000256" key="1">
    <source>
        <dbReference type="SAM" id="MobiDB-lite"/>
    </source>
</evidence>
<dbReference type="Proteomes" id="UP000314294">
    <property type="component" value="Unassembled WGS sequence"/>
</dbReference>
<proteinExistence type="predicted"/>
<evidence type="ECO:0000313" key="2">
    <source>
        <dbReference type="EMBL" id="TNN37487.1"/>
    </source>
</evidence>
<organism evidence="2 3">
    <name type="scientific">Liparis tanakae</name>
    <name type="common">Tanaka's snailfish</name>
    <dbReference type="NCBI Taxonomy" id="230148"/>
    <lineage>
        <taxon>Eukaryota</taxon>
        <taxon>Metazoa</taxon>
        <taxon>Chordata</taxon>
        <taxon>Craniata</taxon>
        <taxon>Vertebrata</taxon>
        <taxon>Euteleostomi</taxon>
        <taxon>Actinopterygii</taxon>
        <taxon>Neopterygii</taxon>
        <taxon>Teleostei</taxon>
        <taxon>Neoteleostei</taxon>
        <taxon>Acanthomorphata</taxon>
        <taxon>Eupercaria</taxon>
        <taxon>Perciformes</taxon>
        <taxon>Cottioidei</taxon>
        <taxon>Cottales</taxon>
        <taxon>Liparidae</taxon>
        <taxon>Liparis</taxon>
    </lineage>
</organism>
<sequence length="178" mass="19607">MSCSSSRDRLKSESSESVSESVVSSLNRMLCGRRSSNTVKESGGTPLRGFPSDSRSPWSHDSLFTVRAGCWPSEGSGERPVPRAPSLSSLSSLEGENRVAMAAVWRRKLSNLRDLSKRCRWRGLARPELPDAPASSRPPCPDAMHHRRFCPAGQELLLKRKRQRGDGKKGRKGNADGF</sequence>
<feature type="compositionally biased region" description="Low complexity" evidence="1">
    <location>
        <begin position="15"/>
        <end position="25"/>
    </location>
</feature>
<keyword evidence="3" id="KW-1185">Reference proteome</keyword>
<protein>
    <submittedName>
        <fullName evidence="2">Uncharacterized protein</fullName>
    </submittedName>
</protein>